<keyword evidence="3" id="KW-0472">Membrane</keyword>
<proteinExistence type="predicted"/>
<dbReference type="Pfam" id="PF00990">
    <property type="entry name" value="GGDEF"/>
    <property type="match status" value="1"/>
</dbReference>
<keyword evidence="6" id="KW-1185">Reference proteome</keyword>
<evidence type="ECO:0000313" key="6">
    <source>
        <dbReference type="Proteomes" id="UP000305674"/>
    </source>
</evidence>
<dbReference type="RefSeq" id="WP_136850282.1">
    <property type="nucleotide sequence ID" value="NZ_SWCI01000001.1"/>
</dbReference>
<dbReference type="InterPro" id="IPR000160">
    <property type="entry name" value="GGDEF_dom"/>
</dbReference>
<dbReference type="GO" id="GO:0052621">
    <property type="term" value="F:diguanylate cyclase activity"/>
    <property type="evidence" value="ECO:0007669"/>
    <property type="project" value="UniProtKB-EC"/>
</dbReference>
<evidence type="ECO:0000313" key="5">
    <source>
        <dbReference type="EMBL" id="TKB51070.1"/>
    </source>
</evidence>
<protein>
    <recommendedName>
        <fullName evidence="1">diguanylate cyclase</fullName>
        <ecNumber evidence="1">2.7.7.65</ecNumber>
    </recommendedName>
</protein>
<dbReference type="InterPro" id="IPR043128">
    <property type="entry name" value="Rev_trsase/Diguanyl_cyclase"/>
</dbReference>
<dbReference type="InterPro" id="IPR029787">
    <property type="entry name" value="Nucleotide_cyclase"/>
</dbReference>
<dbReference type="NCBIfam" id="TIGR00254">
    <property type="entry name" value="GGDEF"/>
    <property type="match status" value="1"/>
</dbReference>
<feature type="transmembrane region" description="Helical" evidence="3">
    <location>
        <begin position="146"/>
        <end position="166"/>
    </location>
</feature>
<feature type="transmembrane region" description="Helical" evidence="3">
    <location>
        <begin position="38"/>
        <end position="54"/>
    </location>
</feature>
<keyword evidence="3" id="KW-0812">Transmembrane</keyword>
<dbReference type="EMBL" id="SWCI01000001">
    <property type="protein sequence ID" value="TKB51070.1"/>
    <property type="molecule type" value="Genomic_DNA"/>
</dbReference>
<accession>A0A4U1BI25</accession>
<feature type="transmembrane region" description="Helical" evidence="3">
    <location>
        <begin position="116"/>
        <end position="134"/>
    </location>
</feature>
<dbReference type="Proteomes" id="UP000305674">
    <property type="component" value="Unassembled WGS sequence"/>
</dbReference>
<feature type="transmembrane region" description="Helical" evidence="3">
    <location>
        <begin position="66"/>
        <end position="84"/>
    </location>
</feature>
<feature type="domain" description="GGDEF" evidence="4">
    <location>
        <begin position="217"/>
        <end position="350"/>
    </location>
</feature>
<gene>
    <name evidence="5" type="ORF">FCL40_00505</name>
</gene>
<comment type="catalytic activity">
    <reaction evidence="2">
        <text>2 GTP = 3',3'-c-di-GMP + 2 diphosphate</text>
        <dbReference type="Rhea" id="RHEA:24898"/>
        <dbReference type="ChEBI" id="CHEBI:33019"/>
        <dbReference type="ChEBI" id="CHEBI:37565"/>
        <dbReference type="ChEBI" id="CHEBI:58805"/>
        <dbReference type="EC" id="2.7.7.65"/>
    </reaction>
</comment>
<evidence type="ECO:0000256" key="3">
    <source>
        <dbReference type="SAM" id="Phobius"/>
    </source>
</evidence>
<evidence type="ECO:0000256" key="2">
    <source>
        <dbReference type="ARBA" id="ARBA00034247"/>
    </source>
</evidence>
<dbReference type="OrthoDB" id="9812260at2"/>
<comment type="caution">
    <text evidence="5">The sequence shown here is derived from an EMBL/GenBank/DDBJ whole genome shotgun (WGS) entry which is preliminary data.</text>
</comment>
<evidence type="ECO:0000256" key="1">
    <source>
        <dbReference type="ARBA" id="ARBA00012528"/>
    </source>
</evidence>
<reference evidence="5 6" key="1">
    <citation type="submission" date="2019-04" db="EMBL/GenBank/DDBJ databases">
        <authorList>
            <person name="Hwang J.C."/>
        </authorList>
    </citation>
    <scope>NUCLEOTIDE SEQUENCE [LARGE SCALE GENOMIC DNA]</scope>
    <source>
        <strain evidence="5 6">IMCC35001</strain>
    </source>
</reference>
<keyword evidence="3" id="KW-1133">Transmembrane helix</keyword>
<dbReference type="SUPFAM" id="SSF55073">
    <property type="entry name" value="Nucleotide cyclase"/>
    <property type="match status" value="1"/>
</dbReference>
<dbReference type="CDD" id="cd01949">
    <property type="entry name" value="GGDEF"/>
    <property type="match status" value="1"/>
</dbReference>
<dbReference type="EC" id="2.7.7.65" evidence="1"/>
<feature type="transmembrane region" description="Helical" evidence="3">
    <location>
        <begin position="90"/>
        <end position="109"/>
    </location>
</feature>
<dbReference type="SMART" id="SM00267">
    <property type="entry name" value="GGDEF"/>
    <property type="match status" value="1"/>
</dbReference>
<name>A0A4U1BI25_9GAMM</name>
<evidence type="ECO:0000259" key="4">
    <source>
        <dbReference type="PROSITE" id="PS50887"/>
    </source>
</evidence>
<dbReference type="Gene3D" id="3.30.70.270">
    <property type="match status" value="1"/>
</dbReference>
<organism evidence="5 6">
    <name type="scientific">Ferrimonas sediminicola</name>
    <dbReference type="NCBI Taxonomy" id="2569538"/>
    <lineage>
        <taxon>Bacteria</taxon>
        <taxon>Pseudomonadati</taxon>
        <taxon>Pseudomonadota</taxon>
        <taxon>Gammaproteobacteria</taxon>
        <taxon>Alteromonadales</taxon>
        <taxon>Ferrimonadaceae</taxon>
        <taxon>Ferrimonas</taxon>
    </lineage>
</organism>
<dbReference type="PANTHER" id="PTHR45138">
    <property type="entry name" value="REGULATORY COMPONENTS OF SENSORY TRANSDUCTION SYSTEM"/>
    <property type="match status" value="1"/>
</dbReference>
<dbReference type="AlphaFoldDB" id="A0A4U1BI25"/>
<dbReference type="PANTHER" id="PTHR45138:SF9">
    <property type="entry name" value="DIGUANYLATE CYCLASE DGCM-RELATED"/>
    <property type="match status" value="1"/>
</dbReference>
<dbReference type="PROSITE" id="PS50887">
    <property type="entry name" value="GGDEF"/>
    <property type="match status" value="1"/>
</dbReference>
<sequence>MAPLPRQVLFQGHRRLLLALIVIGSAQAVVQALAVPAQILVWLAPLGLTALWLLQPTLPDRPLARLFPILTLCSGALVTLHLWSCSVAGTLSPPLLLATILLLLTAASVTLYPSRLAFWCLVMPLPLALIPALIKMDRPDQAQTLILLGGGLLLSFAILTVLNRGFEESRKQTHRCARLQYQLNRNSRRDPLTGIANRSLLEQRLRELVAENRRTHNPLTLIMLDIDYFTAFNRHYGEESGDETLISLAKLMLHCSRRQTDVIARYRGGEFAILLPATDKSGAKRLLQQLRRELAEANLPHDHSPISARLTLSAGVAQWQPGQDDRSLLQAARAALKLAKARGRNRYVLA</sequence>
<dbReference type="InterPro" id="IPR050469">
    <property type="entry name" value="Diguanylate_Cyclase"/>
</dbReference>